<feature type="region of interest" description="Disordered" evidence="3">
    <location>
        <begin position="43"/>
        <end position="82"/>
    </location>
</feature>
<gene>
    <name evidence="4" type="ORF">N7482_007616</name>
</gene>
<feature type="compositionally biased region" description="Basic and acidic residues" evidence="3">
    <location>
        <begin position="191"/>
        <end position="201"/>
    </location>
</feature>
<reference evidence="4" key="1">
    <citation type="submission" date="2022-11" db="EMBL/GenBank/DDBJ databases">
        <authorList>
            <person name="Petersen C."/>
        </authorList>
    </citation>
    <scope>NUCLEOTIDE SEQUENCE</scope>
    <source>
        <strain evidence="4">IBT 26290</strain>
    </source>
</reference>
<name>A0A9W9HX37_9EURO</name>
<dbReference type="InterPro" id="IPR006760">
    <property type="entry name" value="Endosulphine"/>
</dbReference>
<dbReference type="RefSeq" id="XP_056542169.1">
    <property type="nucleotide sequence ID" value="XM_056689740.1"/>
</dbReference>
<dbReference type="GeneID" id="81428916"/>
<evidence type="ECO:0000256" key="2">
    <source>
        <dbReference type="RuleBase" id="RU363120"/>
    </source>
</evidence>
<evidence type="ECO:0000256" key="1">
    <source>
        <dbReference type="ARBA" id="ARBA00010520"/>
    </source>
</evidence>
<dbReference type="PANTHER" id="PTHR10358:SF6">
    <property type="entry name" value="ENDOSULFINE, ISOFORM A"/>
    <property type="match status" value="1"/>
</dbReference>
<keyword evidence="5" id="KW-1185">Reference proteome</keyword>
<organism evidence="4 5">
    <name type="scientific">Penicillium canariense</name>
    <dbReference type="NCBI Taxonomy" id="189055"/>
    <lineage>
        <taxon>Eukaryota</taxon>
        <taxon>Fungi</taxon>
        <taxon>Dikarya</taxon>
        <taxon>Ascomycota</taxon>
        <taxon>Pezizomycotina</taxon>
        <taxon>Eurotiomycetes</taxon>
        <taxon>Eurotiomycetidae</taxon>
        <taxon>Eurotiales</taxon>
        <taxon>Aspergillaceae</taxon>
        <taxon>Penicillium</taxon>
    </lineage>
</organism>
<comment type="similarity">
    <text evidence="1 2">Belongs to the endosulfine family.</text>
</comment>
<evidence type="ECO:0000313" key="5">
    <source>
        <dbReference type="Proteomes" id="UP001149163"/>
    </source>
</evidence>
<feature type="compositionally biased region" description="Low complexity" evidence="3">
    <location>
        <begin position="128"/>
        <end position="138"/>
    </location>
</feature>
<dbReference type="PANTHER" id="PTHR10358">
    <property type="entry name" value="ENDOSULFINE"/>
    <property type="match status" value="1"/>
</dbReference>
<sequence>MNPHQQNKVDINSLSPEEQRLLRLYGKMPTKKDLLQNKLKVRGYAPPTNLPTQCPLQLNPTHQERHRPKHTPDPNPTPPLLTSQFSQERKYFDSGDYALSKAGKASDVGVTSIGSRHPVPENIPHLTATSPGAANAATGGNGGSVAGIGQQMPGSISGHPGSVGFQGRSPMKEGSFLHRGSSLSEGSTGPEGHDQEGKEESVSPPPAREGVPIRR</sequence>
<comment type="function">
    <text evidence="2">Plays an essential role in initiation of the G0 program by preventing the degradation of specific nutrient-regulated mRNAs via the 5'-3' mRNA decay pathway.</text>
</comment>
<dbReference type="GO" id="GO:0005737">
    <property type="term" value="C:cytoplasm"/>
    <property type="evidence" value="ECO:0007669"/>
    <property type="project" value="TreeGrafter"/>
</dbReference>
<dbReference type="AlphaFoldDB" id="A0A9W9HX37"/>
<accession>A0A9W9HX37</accession>
<dbReference type="Pfam" id="PF04667">
    <property type="entry name" value="Endosulfine"/>
    <property type="match status" value="2"/>
</dbReference>
<dbReference type="OrthoDB" id="5949865at2759"/>
<feature type="region of interest" description="Disordered" evidence="3">
    <location>
        <begin position="103"/>
        <end position="215"/>
    </location>
</feature>
<reference evidence="4" key="2">
    <citation type="journal article" date="2023" name="IMA Fungus">
        <title>Comparative genomic study of the Penicillium genus elucidates a diverse pangenome and 15 lateral gene transfer events.</title>
        <authorList>
            <person name="Petersen C."/>
            <person name="Sorensen T."/>
            <person name="Nielsen M.R."/>
            <person name="Sondergaard T.E."/>
            <person name="Sorensen J.L."/>
            <person name="Fitzpatrick D.A."/>
            <person name="Frisvad J.C."/>
            <person name="Nielsen K.L."/>
        </authorList>
    </citation>
    <scope>NUCLEOTIDE SEQUENCE</scope>
    <source>
        <strain evidence="4">IBT 26290</strain>
    </source>
</reference>
<dbReference type="EMBL" id="JAPQKN010000004">
    <property type="protein sequence ID" value="KAJ5160612.1"/>
    <property type="molecule type" value="Genomic_DNA"/>
</dbReference>
<dbReference type="Proteomes" id="UP001149163">
    <property type="component" value="Unassembled WGS sequence"/>
</dbReference>
<evidence type="ECO:0000256" key="3">
    <source>
        <dbReference type="SAM" id="MobiDB-lite"/>
    </source>
</evidence>
<protein>
    <recommendedName>
        <fullName evidence="2">mRNA stability protein</fullName>
    </recommendedName>
</protein>
<proteinExistence type="inferred from homology"/>
<comment type="caution">
    <text evidence="4">The sequence shown here is derived from an EMBL/GenBank/DDBJ whole genome shotgun (WGS) entry which is preliminary data.</text>
</comment>
<dbReference type="GO" id="GO:0004864">
    <property type="term" value="F:protein phosphatase inhibitor activity"/>
    <property type="evidence" value="ECO:0007669"/>
    <property type="project" value="TreeGrafter"/>
</dbReference>
<feature type="compositionally biased region" description="Polar residues" evidence="3">
    <location>
        <begin position="50"/>
        <end position="61"/>
    </location>
</feature>
<evidence type="ECO:0000313" key="4">
    <source>
        <dbReference type="EMBL" id="KAJ5160612.1"/>
    </source>
</evidence>